<keyword evidence="3" id="KW-1185">Reference proteome</keyword>
<gene>
    <name evidence="2" type="ORF">SAMN05444008_12160</name>
</gene>
<dbReference type="Proteomes" id="UP000184368">
    <property type="component" value="Unassembled WGS sequence"/>
</dbReference>
<accession>A0A1M5I313</accession>
<evidence type="ECO:0000313" key="2">
    <source>
        <dbReference type="EMBL" id="SHG22651.1"/>
    </source>
</evidence>
<organism evidence="2 3">
    <name type="scientific">Cnuella takakiae</name>
    <dbReference type="NCBI Taxonomy" id="1302690"/>
    <lineage>
        <taxon>Bacteria</taxon>
        <taxon>Pseudomonadati</taxon>
        <taxon>Bacteroidota</taxon>
        <taxon>Chitinophagia</taxon>
        <taxon>Chitinophagales</taxon>
        <taxon>Chitinophagaceae</taxon>
        <taxon>Cnuella</taxon>
    </lineage>
</organism>
<dbReference type="STRING" id="1302690.BUE76_05155"/>
<evidence type="ECO:0008006" key="4">
    <source>
        <dbReference type="Google" id="ProtNLM"/>
    </source>
</evidence>
<feature type="signal peptide" evidence="1">
    <location>
        <begin position="1"/>
        <end position="19"/>
    </location>
</feature>
<dbReference type="OrthoDB" id="650247at2"/>
<protein>
    <recommendedName>
        <fullName evidence="4">Outer membrane lipoprotein-sorting protein</fullName>
    </recommendedName>
</protein>
<sequence>MKTIFLSALLLLQTGLLWAQNEAALIKAVKAKLDKVANYQASGNMSIDAAFIKAPASAITAYYKKPNRFAIKKQDGLNILPKGGVSINLSSLLGGENVTAVSAGTTVLNGAPVRIIKLLPLDDKSDVVLSTLYINEKAQLVQKAQVTTRDNGSYEMDMKYGKYAAWGLPDKVVFTFNTKEYKLPKGIAMEYDKGNSGKPQKPVDRKGTVTINYTGYSINKGVDDKVFGK</sequence>
<dbReference type="RefSeq" id="WP_073047735.1">
    <property type="nucleotide sequence ID" value="NZ_FQUO01000021.1"/>
</dbReference>
<evidence type="ECO:0000313" key="3">
    <source>
        <dbReference type="Proteomes" id="UP000184368"/>
    </source>
</evidence>
<keyword evidence="1" id="KW-0732">Signal</keyword>
<proteinExistence type="predicted"/>
<feature type="chain" id="PRO_5012386677" description="Outer membrane lipoprotein-sorting protein" evidence="1">
    <location>
        <begin position="20"/>
        <end position="229"/>
    </location>
</feature>
<dbReference type="EMBL" id="FQUO01000021">
    <property type="protein sequence ID" value="SHG22651.1"/>
    <property type="molecule type" value="Genomic_DNA"/>
</dbReference>
<reference evidence="2 3" key="1">
    <citation type="submission" date="2016-11" db="EMBL/GenBank/DDBJ databases">
        <authorList>
            <person name="Jaros S."/>
            <person name="Januszkiewicz K."/>
            <person name="Wedrychowicz H."/>
        </authorList>
    </citation>
    <scope>NUCLEOTIDE SEQUENCE [LARGE SCALE GENOMIC DNA]</scope>
    <source>
        <strain evidence="2 3">DSM 26897</strain>
    </source>
</reference>
<evidence type="ECO:0000256" key="1">
    <source>
        <dbReference type="SAM" id="SignalP"/>
    </source>
</evidence>
<name>A0A1M5I313_9BACT</name>
<dbReference type="AlphaFoldDB" id="A0A1M5I313"/>